<dbReference type="InterPro" id="IPR036390">
    <property type="entry name" value="WH_DNA-bd_sf"/>
</dbReference>
<dbReference type="AlphaFoldDB" id="A0A4S8PFM8"/>
<sequence>MMTEKPPFRVTPATLDVLEVLTSAETNLYGLRIAKILDRSSGSIALILMRLEKHGWVTSHWEPDTDERLDRPRRRFYELHGDYAPAARALIASRRPAASPGARPGRLGLAHIIMTCLGGVKA</sequence>
<dbReference type="Pfam" id="PF03551">
    <property type="entry name" value="PadR"/>
    <property type="match status" value="1"/>
</dbReference>
<keyword evidence="3" id="KW-1185">Reference proteome</keyword>
<dbReference type="Proteomes" id="UP000305792">
    <property type="component" value="Unassembled WGS sequence"/>
</dbReference>
<evidence type="ECO:0000313" key="3">
    <source>
        <dbReference type="Proteomes" id="UP000305792"/>
    </source>
</evidence>
<gene>
    <name evidence="2" type="ORF">E9998_16825</name>
</gene>
<evidence type="ECO:0000313" key="2">
    <source>
        <dbReference type="EMBL" id="THV27124.1"/>
    </source>
</evidence>
<proteinExistence type="predicted"/>
<dbReference type="OrthoDB" id="122286at2"/>
<name>A0A4S8PFM8_9ACTN</name>
<accession>A0A4S8PFM8</accession>
<dbReference type="InterPro" id="IPR005149">
    <property type="entry name" value="Tscrpt_reg_PadR_N"/>
</dbReference>
<protein>
    <submittedName>
        <fullName evidence="2">PadR family transcriptional regulator</fullName>
    </submittedName>
</protein>
<evidence type="ECO:0000259" key="1">
    <source>
        <dbReference type="Pfam" id="PF03551"/>
    </source>
</evidence>
<dbReference type="Gene3D" id="1.10.10.10">
    <property type="entry name" value="Winged helix-like DNA-binding domain superfamily/Winged helix DNA-binding domain"/>
    <property type="match status" value="1"/>
</dbReference>
<comment type="caution">
    <text evidence="2">The sequence shown here is derived from an EMBL/GenBank/DDBJ whole genome shotgun (WGS) entry which is preliminary data.</text>
</comment>
<dbReference type="SUPFAM" id="SSF46785">
    <property type="entry name" value="Winged helix' DNA-binding domain"/>
    <property type="match status" value="1"/>
</dbReference>
<organism evidence="2 3">
    <name type="scientific">Glycomyces paridis</name>
    <dbReference type="NCBI Taxonomy" id="2126555"/>
    <lineage>
        <taxon>Bacteria</taxon>
        <taxon>Bacillati</taxon>
        <taxon>Actinomycetota</taxon>
        <taxon>Actinomycetes</taxon>
        <taxon>Glycomycetales</taxon>
        <taxon>Glycomycetaceae</taxon>
        <taxon>Glycomyces</taxon>
    </lineage>
</organism>
<reference evidence="2 3" key="1">
    <citation type="journal article" date="2018" name="Int. J. Syst. Evol. Microbiol.">
        <title>Glycomyces paridis sp. nov., isolated from the medicinal plant Paris polyphylla.</title>
        <authorList>
            <person name="Fang X.M."/>
            <person name="Bai J.L."/>
            <person name="Su J."/>
            <person name="Zhao L.L."/>
            <person name="Liu H.Y."/>
            <person name="Ma B.P."/>
            <person name="Zhang Y.Q."/>
            <person name="Yu L.Y."/>
        </authorList>
    </citation>
    <scope>NUCLEOTIDE SEQUENCE [LARGE SCALE GENOMIC DNA]</scope>
    <source>
        <strain evidence="2 3">CPCC 204357</strain>
    </source>
</reference>
<dbReference type="EMBL" id="STGX01000012">
    <property type="protein sequence ID" value="THV27124.1"/>
    <property type="molecule type" value="Genomic_DNA"/>
</dbReference>
<dbReference type="InterPro" id="IPR036388">
    <property type="entry name" value="WH-like_DNA-bd_sf"/>
</dbReference>
<feature type="domain" description="Transcription regulator PadR N-terminal" evidence="1">
    <location>
        <begin position="17"/>
        <end position="79"/>
    </location>
</feature>